<dbReference type="Gene3D" id="3.20.20.70">
    <property type="entry name" value="Aldolase class I"/>
    <property type="match status" value="1"/>
</dbReference>
<name>A0ABU9ICB1_9SPHN</name>
<comment type="cofactor">
    <cofactor evidence="2">
        <name>[4Fe-4S] cluster</name>
        <dbReference type="ChEBI" id="CHEBI:49883"/>
    </cofactor>
</comment>
<protein>
    <submittedName>
        <fullName evidence="10">12-oxophytodienoate reductase</fullName>
    </submittedName>
</protein>
<dbReference type="RefSeq" id="WP_341672573.1">
    <property type="nucleotide sequence ID" value="NZ_JBBYHV010000001.1"/>
</dbReference>
<keyword evidence="5" id="KW-0479">Metal-binding</keyword>
<evidence type="ECO:0000256" key="7">
    <source>
        <dbReference type="ARBA" id="ARBA00023004"/>
    </source>
</evidence>
<sequence>MTSPLFTPFHLKSLHLANRFVMPAMQRGMCEQGRPKPELAAYYARRAEGGTSLIIGESAAVDHSSATVQPTSAHINASTADAWKACVDAVGEAGGTMFLQLWHEGAMRTDGQALSASGLAYPGKQSGRAATLDELSEIRDAFVRSARIAQQVGAAGVEVHAAHGYFLDQFLWAGSNRRDDGYGGDDIAHRARFPAEIIGAIREACGEDFVISIRFSQWKEADYGARVAQSPAELETMTRMFADAGADLLHASNRRFWEPEWDGDPRNLAGWVREVSGLPSITVGSVGLDTDVMDTFTQDAEPGARVAEAIVDLEQRLSAGEFDLVAVGRALIGDPDFVRKIEAGDYDKVRTFQRADLGQLEWDMSIVEEAHAVAG</sequence>
<keyword evidence="3" id="KW-0285">Flavoprotein</keyword>
<dbReference type="EMBL" id="JBBYHV010000001">
    <property type="protein sequence ID" value="MEL1250053.1"/>
    <property type="molecule type" value="Genomic_DNA"/>
</dbReference>
<keyword evidence="6" id="KW-0560">Oxidoreductase</keyword>
<evidence type="ECO:0000256" key="8">
    <source>
        <dbReference type="ARBA" id="ARBA00023014"/>
    </source>
</evidence>
<dbReference type="InterPro" id="IPR013785">
    <property type="entry name" value="Aldolase_TIM"/>
</dbReference>
<accession>A0ABU9ICB1</accession>
<evidence type="ECO:0000256" key="3">
    <source>
        <dbReference type="ARBA" id="ARBA00022630"/>
    </source>
</evidence>
<dbReference type="Proteomes" id="UP001497045">
    <property type="component" value="Unassembled WGS sequence"/>
</dbReference>
<reference evidence="10 11" key="1">
    <citation type="submission" date="2024-04" db="EMBL/GenBank/DDBJ databases">
        <title>Aurantiacibacter sp. DGU6 16S ribosomal RNA gene Genome sequencing and assembly.</title>
        <authorList>
            <person name="Park S."/>
        </authorList>
    </citation>
    <scope>NUCLEOTIDE SEQUENCE [LARGE SCALE GENOMIC DNA]</scope>
    <source>
        <strain evidence="10 11">DGU6</strain>
    </source>
</reference>
<dbReference type="SUPFAM" id="SSF51395">
    <property type="entry name" value="FMN-linked oxidoreductases"/>
    <property type="match status" value="1"/>
</dbReference>
<dbReference type="InterPro" id="IPR001155">
    <property type="entry name" value="OxRdtase_FMN_N"/>
</dbReference>
<comment type="caution">
    <text evidence="10">The sequence shown here is derived from an EMBL/GenBank/DDBJ whole genome shotgun (WGS) entry which is preliminary data.</text>
</comment>
<keyword evidence="7" id="KW-0408">Iron</keyword>
<evidence type="ECO:0000313" key="10">
    <source>
        <dbReference type="EMBL" id="MEL1250053.1"/>
    </source>
</evidence>
<evidence type="ECO:0000259" key="9">
    <source>
        <dbReference type="Pfam" id="PF00724"/>
    </source>
</evidence>
<dbReference type="InterPro" id="IPR051793">
    <property type="entry name" value="NADH:flavin_oxidoreductase"/>
</dbReference>
<organism evidence="10 11">
    <name type="scientific">Aurantiacibacter gilvus</name>
    <dbReference type="NCBI Taxonomy" id="3139141"/>
    <lineage>
        <taxon>Bacteria</taxon>
        <taxon>Pseudomonadati</taxon>
        <taxon>Pseudomonadota</taxon>
        <taxon>Alphaproteobacteria</taxon>
        <taxon>Sphingomonadales</taxon>
        <taxon>Erythrobacteraceae</taxon>
        <taxon>Aurantiacibacter</taxon>
    </lineage>
</organism>
<keyword evidence="4" id="KW-0288">FMN</keyword>
<evidence type="ECO:0000256" key="1">
    <source>
        <dbReference type="ARBA" id="ARBA00001917"/>
    </source>
</evidence>
<proteinExistence type="predicted"/>
<dbReference type="Pfam" id="PF00724">
    <property type="entry name" value="Oxidored_FMN"/>
    <property type="match status" value="1"/>
</dbReference>
<evidence type="ECO:0000256" key="4">
    <source>
        <dbReference type="ARBA" id="ARBA00022643"/>
    </source>
</evidence>
<evidence type="ECO:0000256" key="5">
    <source>
        <dbReference type="ARBA" id="ARBA00022723"/>
    </source>
</evidence>
<keyword evidence="8" id="KW-0411">Iron-sulfur</keyword>
<dbReference type="PANTHER" id="PTHR42917">
    <property type="entry name" value="2,4-DIENOYL-COA REDUCTASE"/>
    <property type="match status" value="1"/>
</dbReference>
<dbReference type="PANTHER" id="PTHR42917:SF2">
    <property type="entry name" value="2,4-DIENOYL-COA REDUCTASE [(2E)-ENOYL-COA-PRODUCING]"/>
    <property type="match status" value="1"/>
</dbReference>
<comment type="cofactor">
    <cofactor evidence="1">
        <name>FMN</name>
        <dbReference type="ChEBI" id="CHEBI:58210"/>
    </cofactor>
</comment>
<feature type="domain" description="NADH:flavin oxidoreductase/NADH oxidase N-terminal" evidence="9">
    <location>
        <begin position="5"/>
        <end position="346"/>
    </location>
</feature>
<gene>
    <name evidence="10" type="ORF">AAEO60_05160</name>
</gene>
<keyword evidence="11" id="KW-1185">Reference proteome</keyword>
<evidence type="ECO:0000256" key="6">
    <source>
        <dbReference type="ARBA" id="ARBA00023002"/>
    </source>
</evidence>
<evidence type="ECO:0000313" key="11">
    <source>
        <dbReference type="Proteomes" id="UP001497045"/>
    </source>
</evidence>
<evidence type="ECO:0000256" key="2">
    <source>
        <dbReference type="ARBA" id="ARBA00001966"/>
    </source>
</evidence>